<feature type="transmembrane region" description="Helical" evidence="5">
    <location>
        <begin position="89"/>
        <end position="106"/>
    </location>
</feature>
<evidence type="ECO:0000256" key="1">
    <source>
        <dbReference type="ARBA" id="ARBA00004127"/>
    </source>
</evidence>
<evidence type="ECO:0000256" key="3">
    <source>
        <dbReference type="ARBA" id="ARBA00022989"/>
    </source>
</evidence>
<dbReference type="HAMAP" id="MF_00445">
    <property type="entry name" value="NDH1_NuoN_1"/>
    <property type="match status" value="1"/>
</dbReference>
<dbReference type="GO" id="GO:0048038">
    <property type="term" value="F:quinone binding"/>
    <property type="evidence" value="ECO:0007669"/>
    <property type="project" value="UniProtKB-KW"/>
</dbReference>
<keyword evidence="3 5" id="KW-1133">Transmembrane helix</keyword>
<keyword evidence="5" id="KW-0874">Quinone</keyword>
<feature type="transmembrane region" description="Helical" evidence="5">
    <location>
        <begin position="468"/>
        <end position="492"/>
    </location>
</feature>
<feature type="transmembrane region" description="Helical" evidence="5">
    <location>
        <begin position="315"/>
        <end position="337"/>
    </location>
</feature>
<dbReference type="GO" id="GO:0050136">
    <property type="term" value="F:NADH dehydrogenase (quinone) (non-electrogenic) activity"/>
    <property type="evidence" value="ECO:0007669"/>
    <property type="project" value="UniProtKB-UniRule"/>
</dbReference>
<evidence type="ECO:0000256" key="4">
    <source>
        <dbReference type="ARBA" id="ARBA00023136"/>
    </source>
</evidence>
<accession>A0A934NFM4</accession>
<feature type="transmembrane region" description="Helical" evidence="5">
    <location>
        <begin position="172"/>
        <end position="193"/>
    </location>
</feature>
<feature type="transmembrane region" description="Helical" evidence="5">
    <location>
        <begin position="141"/>
        <end position="160"/>
    </location>
</feature>
<dbReference type="Proteomes" id="UP000614410">
    <property type="component" value="Unassembled WGS sequence"/>
</dbReference>
<evidence type="ECO:0000313" key="8">
    <source>
        <dbReference type="EMBL" id="MBJ7608795.1"/>
    </source>
</evidence>
<evidence type="ECO:0000256" key="2">
    <source>
        <dbReference type="ARBA" id="ARBA00022692"/>
    </source>
</evidence>
<dbReference type="EMBL" id="JAEKNN010000025">
    <property type="protein sequence ID" value="MBJ7608795.1"/>
    <property type="molecule type" value="Genomic_DNA"/>
</dbReference>
<feature type="transmembrane region" description="Helical" evidence="5">
    <location>
        <begin position="20"/>
        <end position="40"/>
    </location>
</feature>
<feature type="transmembrane region" description="Helical" evidence="5">
    <location>
        <begin position="218"/>
        <end position="236"/>
    </location>
</feature>
<gene>
    <name evidence="5" type="primary">nuoN</name>
    <name evidence="8" type="ORF">JF887_05105</name>
</gene>
<dbReference type="EC" id="7.1.1.-" evidence="5"/>
<dbReference type="InterPro" id="IPR010096">
    <property type="entry name" value="NADH-Q_OxRdtase_suN/2"/>
</dbReference>
<reference evidence="8 9" key="1">
    <citation type="submission" date="2020-10" db="EMBL/GenBank/DDBJ databases">
        <title>Ca. Dormibacterota MAGs.</title>
        <authorList>
            <person name="Montgomery K."/>
        </authorList>
    </citation>
    <scope>NUCLEOTIDE SEQUENCE [LARGE SCALE GENOMIC DNA]</scope>
    <source>
        <strain evidence="8">Mitchell_Peninsula_5</strain>
    </source>
</reference>
<dbReference type="InterPro" id="IPR001750">
    <property type="entry name" value="ND/Mrp_TM"/>
</dbReference>
<keyword evidence="5" id="KW-1003">Cell membrane</keyword>
<feature type="transmembrane region" description="Helical" evidence="5">
    <location>
        <begin position="118"/>
        <end position="135"/>
    </location>
</feature>
<feature type="transmembrane region" description="Helical" evidence="5">
    <location>
        <begin position="289"/>
        <end position="308"/>
    </location>
</feature>
<dbReference type="NCBIfam" id="TIGR01770">
    <property type="entry name" value="NDH_I_N"/>
    <property type="match status" value="1"/>
</dbReference>
<comment type="function">
    <text evidence="5">NDH-1 shuttles electrons from NADH, via FMN and iron-sulfur (Fe-S) centers, to quinones in the respiratory chain. The immediate electron acceptor for the enzyme in this species is believed to be ubiquinone. Couples the redox reaction to proton translocation (for every two electrons transferred, four hydrogen ions are translocated across the cytoplasmic membrane), and thus conserves the redox energy in a proton gradient.</text>
</comment>
<dbReference type="PANTHER" id="PTHR22773">
    <property type="entry name" value="NADH DEHYDROGENASE"/>
    <property type="match status" value="1"/>
</dbReference>
<evidence type="ECO:0000259" key="7">
    <source>
        <dbReference type="Pfam" id="PF00361"/>
    </source>
</evidence>
<keyword evidence="2 5" id="KW-0812">Transmembrane</keyword>
<protein>
    <recommendedName>
        <fullName evidence="5">NADH-quinone oxidoreductase subunit N</fullName>
        <ecNumber evidence="5">7.1.1.-</ecNumber>
    </recommendedName>
    <alternativeName>
        <fullName evidence="5">NADH dehydrogenase I subunit N</fullName>
    </alternativeName>
    <alternativeName>
        <fullName evidence="5">NDH-1 subunit N</fullName>
    </alternativeName>
</protein>
<dbReference type="PRINTS" id="PR01434">
    <property type="entry name" value="NADHDHGNASE5"/>
</dbReference>
<comment type="subunit">
    <text evidence="5">NDH-1 is composed of 14 different subunits. Subunits NuoA, H, J, K, L, M, N constitute the membrane sector of the complex.</text>
</comment>
<dbReference type="GO" id="GO:0008137">
    <property type="term" value="F:NADH dehydrogenase (ubiquinone) activity"/>
    <property type="evidence" value="ECO:0007669"/>
    <property type="project" value="InterPro"/>
</dbReference>
<dbReference type="Pfam" id="PF00361">
    <property type="entry name" value="Proton_antipo_M"/>
    <property type="match status" value="1"/>
</dbReference>
<dbReference type="GO" id="GO:0042773">
    <property type="term" value="P:ATP synthesis coupled electron transport"/>
    <property type="evidence" value="ECO:0007669"/>
    <property type="project" value="InterPro"/>
</dbReference>
<dbReference type="GO" id="GO:0005886">
    <property type="term" value="C:plasma membrane"/>
    <property type="evidence" value="ECO:0007669"/>
    <property type="project" value="UniProtKB-SubCell"/>
</dbReference>
<feature type="transmembrane region" description="Helical" evidence="5">
    <location>
        <begin position="257"/>
        <end position="277"/>
    </location>
</feature>
<dbReference type="GO" id="GO:0012505">
    <property type="term" value="C:endomembrane system"/>
    <property type="evidence" value="ECO:0007669"/>
    <property type="project" value="UniProtKB-SubCell"/>
</dbReference>
<evidence type="ECO:0000256" key="6">
    <source>
        <dbReference type="RuleBase" id="RU000320"/>
    </source>
</evidence>
<name>A0A934NFM4_9BACT</name>
<keyword evidence="5" id="KW-1278">Translocase</keyword>
<keyword evidence="4 5" id="KW-0472">Membrane</keyword>
<evidence type="ECO:0000313" key="9">
    <source>
        <dbReference type="Proteomes" id="UP000614410"/>
    </source>
</evidence>
<feature type="domain" description="NADH:quinone oxidoreductase/Mrp antiporter transmembrane" evidence="7">
    <location>
        <begin position="137"/>
        <end position="432"/>
    </location>
</feature>
<keyword evidence="5" id="KW-0520">NAD</keyword>
<comment type="similarity">
    <text evidence="5">Belongs to the complex I subunit 2 family.</text>
</comment>
<feature type="transmembrane region" description="Helical" evidence="5">
    <location>
        <begin position="424"/>
        <end position="447"/>
    </location>
</feature>
<comment type="caution">
    <text evidence="8">The sequence shown here is derived from an EMBL/GenBank/DDBJ whole genome shotgun (WGS) entry which is preliminary data.</text>
</comment>
<keyword evidence="5" id="KW-0830">Ubiquinone</keyword>
<proteinExistence type="inferred from homology"/>
<evidence type="ECO:0000256" key="5">
    <source>
        <dbReference type="HAMAP-Rule" id="MF_00445"/>
    </source>
</evidence>
<sequence length="502" mass="53144">MTVLGVLPVLAPPPGIDILGLLPEVILAGGFIVLMMLDLVTAPAQRGWLAVVSVVAVAGAFGATVWCWFDAATPRTVYFGAFAYDRFGLFINAIILVSTALVLMITPQYLNRRGLHYGEYYALILGAATGMMLLAGAGSLMVIFLAIELLSIALYILSGFNRTEPRSQEAAMKYLLLGGFASGFLLFGMALIYGETGHTQLTLIAAAITNGGGTVDPLLMAGIALLFVGLAFKISAAPFHTWTPDVYQGAPTSVTTFMSVTTKVAAFAALIRVFSYTFGEPLIYDRWKIIVYFVAIASMVVGNVAALRQTSLKRVLGYSGIAQGGYILIGVVVLTPAATWGSLYYLASYAVANIGAFAVITVMANRGEDLDSYASLRGLAFRRPYVAAAMGLFLLSLGGFPPTAGFFAKFFVFAAAIGAHELPLALWGIGTSAVSVFYYLRVGLLMYTRPQPDEPSYNWSRTSLSGGGVLALTAAGTLVMGIFVTLVLNIAVSAQNGIVLHG</sequence>
<feature type="transmembrane region" description="Helical" evidence="5">
    <location>
        <begin position="385"/>
        <end position="418"/>
    </location>
</feature>
<organism evidence="8 9">
    <name type="scientific">Candidatus Amunia macphersoniae</name>
    <dbReference type="NCBI Taxonomy" id="3127014"/>
    <lineage>
        <taxon>Bacteria</taxon>
        <taxon>Bacillati</taxon>
        <taxon>Candidatus Dormiibacterota</taxon>
        <taxon>Candidatus Dormibacteria</taxon>
        <taxon>Candidatus Aeolococcales</taxon>
        <taxon>Candidatus Aeolococcaceae</taxon>
        <taxon>Candidatus Amunia</taxon>
    </lineage>
</organism>
<feature type="transmembrane region" description="Helical" evidence="5">
    <location>
        <begin position="47"/>
        <end position="69"/>
    </location>
</feature>
<comment type="catalytic activity">
    <reaction evidence="5">
        <text>a quinone + NADH + 5 H(+)(in) = a quinol + NAD(+) + 4 H(+)(out)</text>
        <dbReference type="Rhea" id="RHEA:57888"/>
        <dbReference type="ChEBI" id="CHEBI:15378"/>
        <dbReference type="ChEBI" id="CHEBI:24646"/>
        <dbReference type="ChEBI" id="CHEBI:57540"/>
        <dbReference type="ChEBI" id="CHEBI:57945"/>
        <dbReference type="ChEBI" id="CHEBI:132124"/>
    </reaction>
</comment>
<keyword evidence="5" id="KW-0813">Transport</keyword>
<comment type="subcellular location">
    <subcellularLocation>
        <location evidence="5">Cell membrane</location>
        <topology evidence="5">Multi-pass membrane protein</topology>
    </subcellularLocation>
    <subcellularLocation>
        <location evidence="1">Endomembrane system</location>
        <topology evidence="1">Multi-pass membrane protein</topology>
    </subcellularLocation>
    <subcellularLocation>
        <location evidence="6">Membrane</location>
        <topology evidence="6">Multi-pass membrane protein</topology>
    </subcellularLocation>
</comment>
<feature type="transmembrane region" description="Helical" evidence="5">
    <location>
        <begin position="343"/>
        <end position="364"/>
    </location>
</feature>
<dbReference type="AlphaFoldDB" id="A0A934NFM4"/>